<protein>
    <submittedName>
        <fullName evidence="2">UDP-N-acetylenolpyruvoylglucosamine reductase</fullName>
        <ecNumber evidence="2">1.3.1.98</ecNumber>
    </submittedName>
</protein>
<dbReference type="Gene3D" id="3.30.465.10">
    <property type="match status" value="1"/>
</dbReference>
<dbReference type="Gene3D" id="3.30.43.10">
    <property type="entry name" value="Uridine Diphospho-n-acetylenolpyruvylglucosamine Reductase, domain 2"/>
    <property type="match status" value="1"/>
</dbReference>
<organism evidence="2">
    <name type="scientific">hydrothermal vent metagenome</name>
    <dbReference type="NCBI Taxonomy" id="652676"/>
    <lineage>
        <taxon>unclassified sequences</taxon>
        <taxon>metagenomes</taxon>
        <taxon>ecological metagenomes</taxon>
    </lineage>
</organism>
<evidence type="ECO:0000313" key="2">
    <source>
        <dbReference type="EMBL" id="VAW07317.1"/>
    </source>
</evidence>
<dbReference type="InterPro" id="IPR006094">
    <property type="entry name" value="Oxid_FAD_bind_N"/>
</dbReference>
<evidence type="ECO:0000259" key="1">
    <source>
        <dbReference type="PROSITE" id="PS51387"/>
    </source>
</evidence>
<dbReference type="InterPro" id="IPR003170">
    <property type="entry name" value="MurB"/>
</dbReference>
<feature type="non-terminal residue" evidence="2">
    <location>
        <position position="220"/>
    </location>
</feature>
<dbReference type="InterPro" id="IPR036318">
    <property type="entry name" value="FAD-bd_PCMH-like_sf"/>
</dbReference>
<dbReference type="InterPro" id="IPR016166">
    <property type="entry name" value="FAD-bd_PCMH"/>
</dbReference>
<dbReference type="GO" id="GO:0071949">
    <property type="term" value="F:FAD binding"/>
    <property type="evidence" value="ECO:0007669"/>
    <property type="project" value="InterPro"/>
</dbReference>
<dbReference type="HAMAP" id="MF_00037">
    <property type="entry name" value="MurB"/>
    <property type="match status" value="1"/>
</dbReference>
<accession>A0A3B0T1R3</accession>
<dbReference type="Pfam" id="PF01565">
    <property type="entry name" value="FAD_binding_4"/>
    <property type="match status" value="1"/>
</dbReference>
<keyword evidence="2" id="KW-0560">Oxidoreductase</keyword>
<dbReference type="PROSITE" id="PS51387">
    <property type="entry name" value="FAD_PCMH"/>
    <property type="match status" value="1"/>
</dbReference>
<dbReference type="EMBL" id="UOEI01000521">
    <property type="protein sequence ID" value="VAW07317.1"/>
    <property type="molecule type" value="Genomic_DNA"/>
</dbReference>
<dbReference type="InterPro" id="IPR016169">
    <property type="entry name" value="FAD-bd_PCMH_sub2"/>
</dbReference>
<dbReference type="EC" id="1.3.1.98" evidence="2"/>
<dbReference type="GO" id="GO:0008762">
    <property type="term" value="F:UDP-N-acetylmuramate dehydrogenase activity"/>
    <property type="evidence" value="ECO:0007669"/>
    <property type="project" value="UniProtKB-EC"/>
</dbReference>
<dbReference type="PANTHER" id="PTHR21071">
    <property type="entry name" value="UDP-N-ACETYLENOLPYRUVOYLGLUCOSAMINE REDUCTASE"/>
    <property type="match status" value="1"/>
</dbReference>
<gene>
    <name evidence="2" type="ORF">MNBD_ACTINO01-1254</name>
</gene>
<name>A0A3B0T1R3_9ZZZZ</name>
<proteinExistence type="inferred from homology"/>
<dbReference type="GO" id="GO:0005829">
    <property type="term" value="C:cytosol"/>
    <property type="evidence" value="ECO:0007669"/>
    <property type="project" value="TreeGrafter"/>
</dbReference>
<reference evidence="2" key="1">
    <citation type="submission" date="2018-06" db="EMBL/GenBank/DDBJ databases">
        <authorList>
            <person name="Zhirakovskaya E."/>
        </authorList>
    </citation>
    <scope>NUCLEOTIDE SEQUENCE</scope>
</reference>
<feature type="domain" description="FAD-binding PCMH-type" evidence="1">
    <location>
        <begin position="20"/>
        <end position="186"/>
    </location>
</feature>
<dbReference type="AlphaFoldDB" id="A0A3B0T1R3"/>
<dbReference type="PANTHER" id="PTHR21071:SF4">
    <property type="entry name" value="UDP-N-ACETYLENOLPYRUVOYLGLUCOSAMINE REDUCTASE"/>
    <property type="match status" value="1"/>
</dbReference>
<dbReference type="SUPFAM" id="SSF56176">
    <property type="entry name" value="FAD-binding/transporter-associated domain-like"/>
    <property type="match status" value="1"/>
</dbReference>
<dbReference type="InterPro" id="IPR016167">
    <property type="entry name" value="FAD-bd_PCMH_sub1"/>
</dbReference>
<sequence>MIDHPSVRDNVQLAPLTTYKVGGTARFFAEPGDLGELREVLSLAPPDTSVVVLGRGSNVVVSERGIDGLVIKLGRSFQAVSVGDDGDVTAGGGAALPKVARLAASWGRGGLGFFVGIPGSVGGAVRMNAGGHGSDTAHVMRHALILDSTTRQLTRSTPRDLELGYRCSNLGDPDIVVQATFATTEADTDILEDEIREITRWRKANQPGGTLNAGSVFKNP</sequence>
<dbReference type="GO" id="GO:0071555">
    <property type="term" value="P:cell wall organization"/>
    <property type="evidence" value="ECO:0007669"/>
    <property type="project" value="TreeGrafter"/>
</dbReference>